<evidence type="ECO:0000313" key="1">
    <source>
        <dbReference type="EMBL" id="EFA5394544.1"/>
    </source>
</evidence>
<gene>
    <name evidence="1" type="ORF">EIG44_24460</name>
</gene>
<sequence length="78" mass="8109">MREISDHMLDFVKGGMNLNGLPSSTNVIDLRGKDMGTYIDANGTCWAPGTPSIIMYPGGSGPSYSMSSSTSSVNSGTS</sequence>
<protein>
    <submittedName>
        <fullName evidence="1">Uncharacterized protein</fullName>
    </submittedName>
</protein>
<reference evidence="1 2" key="1">
    <citation type="submission" date="2019-02" db="EMBL/GenBank/DDBJ databases">
        <authorList>
            <consortium name="GenomeTrakr network: Whole genome sequencing for foodborne pathogen traceback"/>
        </authorList>
    </citation>
    <scope>NUCLEOTIDE SEQUENCE [LARGE SCALE GENOMIC DNA]</scope>
    <source>
        <strain evidence="1 2">PSU-1735</strain>
    </source>
</reference>
<name>A0AAD2NZU2_ECOLX</name>
<organism evidence="1 2">
    <name type="scientific">Escherichia coli O6</name>
    <dbReference type="NCBI Taxonomy" id="217992"/>
    <lineage>
        <taxon>Bacteria</taxon>
        <taxon>Pseudomonadati</taxon>
        <taxon>Pseudomonadota</taxon>
        <taxon>Gammaproteobacteria</taxon>
        <taxon>Enterobacterales</taxon>
        <taxon>Enterobacteriaceae</taxon>
        <taxon>Escherichia</taxon>
    </lineage>
</organism>
<comment type="caution">
    <text evidence="1">The sequence shown here is derived from an EMBL/GenBank/DDBJ whole genome shotgun (WGS) entry which is preliminary data.</text>
</comment>
<evidence type="ECO:0000313" key="2">
    <source>
        <dbReference type="Proteomes" id="UP000561849"/>
    </source>
</evidence>
<dbReference type="AlphaFoldDB" id="A0AAD2NZU2"/>
<dbReference type="EMBL" id="AASBBO010000051">
    <property type="protein sequence ID" value="EFA5394544.1"/>
    <property type="molecule type" value="Genomic_DNA"/>
</dbReference>
<accession>A0AAD2NZU2</accession>
<proteinExistence type="predicted"/>
<dbReference type="Proteomes" id="UP000561849">
    <property type="component" value="Unassembled WGS sequence"/>
</dbReference>